<dbReference type="Proteomes" id="UP000377595">
    <property type="component" value="Unassembled WGS sequence"/>
</dbReference>
<dbReference type="OrthoDB" id="5953925at2"/>
<dbReference type="Pfam" id="PF18722">
    <property type="entry name" value="MazG_C"/>
    <property type="match status" value="1"/>
</dbReference>
<organism evidence="2 3">
    <name type="scientific">Acrocarpospora pleiomorpha</name>
    <dbReference type="NCBI Taxonomy" id="90975"/>
    <lineage>
        <taxon>Bacteria</taxon>
        <taxon>Bacillati</taxon>
        <taxon>Actinomycetota</taxon>
        <taxon>Actinomycetes</taxon>
        <taxon>Streptosporangiales</taxon>
        <taxon>Streptosporangiaceae</taxon>
        <taxon>Acrocarpospora</taxon>
    </lineage>
</organism>
<protein>
    <recommendedName>
        <fullName evidence="1">MazG C-terminal domain-containing protein</fullName>
    </recommendedName>
</protein>
<dbReference type="AlphaFoldDB" id="A0A5M3XQS3"/>
<evidence type="ECO:0000313" key="3">
    <source>
        <dbReference type="Proteomes" id="UP000377595"/>
    </source>
</evidence>
<dbReference type="EMBL" id="BLAF01000038">
    <property type="protein sequence ID" value="GES23136.1"/>
    <property type="molecule type" value="Genomic_DNA"/>
</dbReference>
<proteinExistence type="predicted"/>
<dbReference type="InterPro" id="IPR041407">
    <property type="entry name" value="MazG_C"/>
</dbReference>
<comment type="caution">
    <text evidence="2">The sequence shown here is derived from an EMBL/GenBank/DDBJ whole genome shotgun (WGS) entry which is preliminary data.</text>
</comment>
<evidence type="ECO:0000313" key="2">
    <source>
        <dbReference type="EMBL" id="GES23136.1"/>
    </source>
</evidence>
<reference evidence="2 3" key="1">
    <citation type="submission" date="2019-10" db="EMBL/GenBank/DDBJ databases">
        <title>Whole genome shotgun sequence of Acrocarpospora pleiomorpha NBRC 16267.</title>
        <authorList>
            <person name="Ichikawa N."/>
            <person name="Kimura A."/>
            <person name="Kitahashi Y."/>
            <person name="Komaki H."/>
            <person name="Oguchi A."/>
        </authorList>
    </citation>
    <scope>NUCLEOTIDE SEQUENCE [LARGE SCALE GENOMIC DNA]</scope>
    <source>
        <strain evidence="2 3">NBRC 16267</strain>
    </source>
</reference>
<accession>A0A5M3XQS3</accession>
<evidence type="ECO:0000259" key="1">
    <source>
        <dbReference type="Pfam" id="PF18722"/>
    </source>
</evidence>
<gene>
    <name evidence="2" type="ORF">Aple_060350</name>
</gene>
<dbReference type="RefSeq" id="WP_155348048.1">
    <property type="nucleotide sequence ID" value="NZ_BAAAHM010000039.1"/>
</dbReference>
<feature type="domain" description="MazG C-terminal" evidence="1">
    <location>
        <begin position="4"/>
        <end position="186"/>
    </location>
</feature>
<sequence length="198" mass="22340">MNGLFDDDFPSGEQIPRQIEAHFTTYPTPFGPGVRLIVNGSRVGDPLTDNGWSETGYRWHDALHLAHAMCLGWSPVLRGLADLKRRSDPQVDHIEDGGRAVVADEAIAWAVFCRARRRDWFERRPVDSELIGFVQAMTYGLEVGRCSRAEIAHAIRTGVSCMRSLWWHHGGILLGDLRQRSLEWRPAANAPVSSRRQQ</sequence>
<name>A0A5M3XQS3_9ACTN</name>
<keyword evidence="3" id="KW-1185">Reference proteome</keyword>